<keyword evidence="4" id="KW-0456">Lyase</keyword>
<comment type="caution">
    <text evidence="7">The sequence shown here is derived from an EMBL/GenBank/DDBJ whole genome shotgun (WGS) entry which is preliminary data.</text>
</comment>
<dbReference type="EMBL" id="JAYKXN010000005">
    <property type="protein sequence ID" value="KAK7285053.1"/>
    <property type="molecule type" value="Genomic_DNA"/>
</dbReference>
<feature type="domain" description="Orn/DAP/Arg decarboxylase 2 N-terminal" evidence="6">
    <location>
        <begin position="83"/>
        <end position="270"/>
    </location>
</feature>
<evidence type="ECO:0000256" key="3">
    <source>
        <dbReference type="ARBA" id="ARBA00022898"/>
    </source>
</evidence>
<dbReference type="GO" id="GO:0008836">
    <property type="term" value="F:diaminopimelate decarboxylase activity"/>
    <property type="evidence" value="ECO:0007669"/>
    <property type="project" value="TreeGrafter"/>
</dbReference>
<keyword evidence="2" id="KW-0210">Decarboxylase</keyword>
<dbReference type="InterPro" id="IPR022653">
    <property type="entry name" value="De-COase2_pyr-phos_BS"/>
</dbReference>
<name>A0AAN9IRQ9_CLITE</name>
<feature type="domain" description="Orn/DAP/Arg decarboxylase 2 N-terminal" evidence="6">
    <location>
        <begin position="666"/>
        <end position="747"/>
    </location>
</feature>
<evidence type="ECO:0000256" key="2">
    <source>
        <dbReference type="ARBA" id="ARBA00022793"/>
    </source>
</evidence>
<feature type="domain" description="Orn/DAP/Arg decarboxylase 2 N-terminal" evidence="6">
    <location>
        <begin position="556"/>
        <end position="625"/>
    </location>
</feature>
<dbReference type="PRINTS" id="PR01179">
    <property type="entry name" value="ODADCRBXLASE"/>
</dbReference>
<dbReference type="InterPro" id="IPR022657">
    <property type="entry name" value="De-COase2_CS"/>
</dbReference>
<dbReference type="GO" id="GO:0009507">
    <property type="term" value="C:chloroplast"/>
    <property type="evidence" value="ECO:0007669"/>
    <property type="project" value="TreeGrafter"/>
</dbReference>
<proteinExistence type="predicted"/>
<protein>
    <recommendedName>
        <fullName evidence="6">Orn/DAP/Arg decarboxylase 2 N-terminal domain-containing protein</fullName>
    </recommendedName>
</protein>
<evidence type="ECO:0000259" key="6">
    <source>
        <dbReference type="Pfam" id="PF02784"/>
    </source>
</evidence>
<dbReference type="FunFam" id="3.20.20.10:FF:000003">
    <property type="entry name" value="Diaminopimelate decarboxylase"/>
    <property type="match status" value="2"/>
</dbReference>
<dbReference type="PROSITE" id="PS00879">
    <property type="entry name" value="ODR_DC_2_2"/>
    <property type="match status" value="2"/>
</dbReference>
<dbReference type="PANTHER" id="PTHR43727">
    <property type="entry name" value="DIAMINOPIMELATE DECARBOXYLASE"/>
    <property type="match status" value="1"/>
</dbReference>
<dbReference type="SUPFAM" id="SSF50621">
    <property type="entry name" value="Alanine racemase C-terminal domain-like"/>
    <property type="match status" value="1"/>
</dbReference>
<sequence length="1322" mass="146458">MVGTHLLSPSLSLPKTYNPSLNQNPLSQKLFLRLKFKPTTIKPLGLKAVLSQNAPKTSLEDSENTPFQHCFTKSEDGYLYCETLKANNNLKILEHLRQLGCGAVLVSGNELKLALRAGFDPTRCIFNGNGKILEDLVLAAQEGVFVNIDNEFDLENIVAAARIARKRVNVLLQINPDVDPQVHPYVATGNKNSKFGIRNEKMQWLLDEVKAHSNELKLVGAHCHLGSIITKVDIFRDAATIMTKYIDEIRAQGFEVDYLNIGGGLGIDYYHSGAILPLPRDLIDTITRNIEAYKDALQGLTSIIGYAIKVNNNLKILEHLRQLGCGTVLVSGNELKLALRAGFNPTRCIFNGNGKILEDLVLASQEAVFVNIDNELDLENIVAATRIARKRVNVLLRINPDVDLQITKNVEANKDALQGFISIIGYAIKANNILKILEHLRQLGYGVMLVIGNELKLALHAGFDPTSEFDLGNIVAAARITRKRVNVLLRINSDVDPQVIPSAEASTYCHGRAAVSHNAPKTSLKDSKKLPFSTISPNLRMGICTVRPFYLYSKPQITRNVEAYKGALQGLTSIIGYAIKTNNNLKILEHLRQLGCGIVLVSGNELELALHVGFDLTSEYDMENIVAAARFARKRVNVLLQINPDVDSQVIASAEASTYCHGSKPQITRNVKAYKDALQGLTSIIGYAIKVNNNLKILEHLRQLGCGVVLVSGNELKLAFSVGFDPIRSIFNGNVKILEDFVLATQEGNSFGRTKHILPWQVHTSFPSLNQNPLSQKLLLPFKFKPTTIKPLGLRAALSHNAPKTSLKNSPFQHCFTKYEDGNKLKPSLRVGFDPTRCIFNGNVKILEDFVLAAQEGVFVNIHSEFDLENIVAATRIARKRVNVLLWIISDVDPQVVASPEASTYCHGKNVEAYKDALQGLTYIIGYAIKANNNLKILEHLRQLGCGAVLVSGNKLKLALHAGFDPTWILSWLPKKVCLSNIDSEYDMENIVAVARIARKRVNVLLWINPDVDPQDHSYGATGNKNSKFGIRNEKMQWLLDEVKAHFNDLKLVGAHCHLGSTITKVDIFRDAATIMIKYIDEIRAQSFEVDYLNIGGGLGIDYYHSGAILPSPRDLIDTHIKLVSPAPPNTKVSTFHVVRPVCESADFLGKGRELPTPAKGTGLVVHDVGAYCMSMASTYNLKMGPPEYWVWNFPFPLSVLFGQASLLHGFRPISVYPRPNPKPNVQTLTHHGYAATHHNTTRHTLNLSSSSRDLSAHSIALTLQCWFLLPSFLPRDWCFLQQSSREVGVVSPLSTIKIGSRTSHDPLVKLWYLRLATSRLR</sequence>
<dbReference type="GO" id="GO:0009089">
    <property type="term" value="P:lysine biosynthetic process via diaminopimelate"/>
    <property type="evidence" value="ECO:0007669"/>
    <property type="project" value="TreeGrafter"/>
</dbReference>
<dbReference type="PANTHER" id="PTHR43727:SF2">
    <property type="entry name" value="GROUP IV DECARBOXYLASE"/>
    <property type="match status" value="1"/>
</dbReference>
<dbReference type="InterPro" id="IPR000183">
    <property type="entry name" value="Orn/DAP/Arg_de-COase"/>
</dbReference>
<feature type="domain" description="Orn/DAP/Arg decarboxylase 2 N-terminal" evidence="6">
    <location>
        <begin position="284"/>
        <end position="407"/>
    </location>
</feature>
<dbReference type="Pfam" id="PF02784">
    <property type="entry name" value="Orn_Arg_deC_N"/>
    <property type="match status" value="5"/>
</dbReference>
<dbReference type="InterPro" id="IPR009006">
    <property type="entry name" value="Ala_racemase/Decarboxylase_C"/>
</dbReference>
<feature type="domain" description="Orn/DAP/Arg decarboxylase 2 N-terminal" evidence="6">
    <location>
        <begin position="911"/>
        <end position="1104"/>
    </location>
</feature>
<dbReference type="PROSITE" id="PS00878">
    <property type="entry name" value="ODR_DC_2_1"/>
    <property type="match status" value="4"/>
</dbReference>
<dbReference type="Gene3D" id="3.20.20.10">
    <property type="entry name" value="Alanine racemase"/>
    <property type="match status" value="7"/>
</dbReference>
<gene>
    <name evidence="7" type="ORF">RJT34_19811</name>
</gene>
<accession>A0AAN9IRQ9</accession>
<organism evidence="7 8">
    <name type="scientific">Clitoria ternatea</name>
    <name type="common">Butterfly pea</name>
    <dbReference type="NCBI Taxonomy" id="43366"/>
    <lineage>
        <taxon>Eukaryota</taxon>
        <taxon>Viridiplantae</taxon>
        <taxon>Streptophyta</taxon>
        <taxon>Embryophyta</taxon>
        <taxon>Tracheophyta</taxon>
        <taxon>Spermatophyta</taxon>
        <taxon>Magnoliopsida</taxon>
        <taxon>eudicotyledons</taxon>
        <taxon>Gunneridae</taxon>
        <taxon>Pentapetalae</taxon>
        <taxon>rosids</taxon>
        <taxon>fabids</taxon>
        <taxon>Fabales</taxon>
        <taxon>Fabaceae</taxon>
        <taxon>Papilionoideae</taxon>
        <taxon>50 kb inversion clade</taxon>
        <taxon>NPAAA clade</taxon>
        <taxon>indigoferoid/millettioid clade</taxon>
        <taxon>Phaseoleae</taxon>
        <taxon>Clitoria</taxon>
    </lineage>
</organism>
<dbReference type="SUPFAM" id="SSF51419">
    <property type="entry name" value="PLP-binding barrel"/>
    <property type="match status" value="7"/>
</dbReference>
<keyword evidence="8" id="KW-1185">Reference proteome</keyword>
<evidence type="ECO:0000256" key="1">
    <source>
        <dbReference type="ARBA" id="ARBA00001933"/>
    </source>
</evidence>
<dbReference type="InterPro" id="IPR022644">
    <property type="entry name" value="De-COase2_N"/>
</dbReference>
<evidence type="ECO:0000256" key="4">
    <source>
        <dbReference type="ARBA" id="ARBA00023239"/>
    </source>
</evidence>
<evidence type="ECO:0000313" key="8">
    <source>
        <dbReference type="Proteomes" id="UP001359559"/>
    </source>
</evidence>
<evidence type="ECO:0000256" key="5">
    <source>
        <dbReference type="PIRSR" id="PIRSR600183-50"/>
    </source>
</evidence>
<keyword evidence="3 5" id="KW-0663">Pyridoxal phosphate</keyword>
<feature type="active site" description="Proton donor" evidence="5">
    <location>
        <position position="1143"/>
    </location>
</feature>
<reference evidence="7 8" key="1">
    <citation type="submission" date="2024-01" db="EMBL/GenBank/DDBJ databases">
        <title>The genomes of 5 underutilized Papilionoideae crops provide insights into root nodulation and disease resistance.</title>
        <authorList>
            <person name="Yuan L."/>
        </authorList>
    </citation>
    <scope>NUCLEOTIDE SEQUENCE [LARGE SCALE GENOMIC DNA]</scope>
    <source>
        <strain evidence="7">LY-2023</strain>
        <tissue evidence="7">Leaf</tissue>
    </source>
</reference>
<dbReference type="InterPro" id="IPR029066">
    <property type="entry name" value="PLP-binding_barrel"/>
</dbReference>
<evidence type="ECO:0000313" key="7">
    <source>
        <dbReference type="EMBL" id="KAK7285053.1"/>
    </source>
</evidence>
<dbReference type="Proteomes" id="UP001359559">
    <property type="component" value="Unassembled WGS sequence"/>
</dbReference>
<feature type="modified residue" description="N6-(pyridoxal phosphate)lysine" evidence="5">
    <location>
        <position position="85"/>
    </location>
</feature>
<comment type="cofactor">
    <cofactor evidence="1 5">
        <name>pyridoxal 5'-phosphate</name>
        <dbReference type="ChEBI" id="CHEBI:597326"/>
    </cofactor>
</comment>